<dbReference type="InterPro" id="IPR058328">
    <property type="entry name" value="DUF8015"/>
</dbReference>
<dbReference type="EMBL" id="JBHSDS010000008">
    <property type="protein sequence ID" value="MFC4359616.1"/>
    <property type="molecule type" value="Genomic_DNA"/>
</dbReference>
<dbReference type="RefSeq" id="WP_267621580.1">
    <property type="nucleotide sequence ID" value="NZ_JAODIW010000006.1"/>
</dbReference>
<accession>A0ABD5PGN9</accession>
<dbReference type="Pfam" id="PF26047">
    <property type="entry name" value="DUF8015"/>
    <property type="match status" value="1"/>
</dbReference>
<name>A0ABD5PGN9_9EURY</name>
<keyword evidence="1" id="KW-1133">Transmembrane helix</keyword>
<feature type="transmembrane region" description="Helical" evidence="1">
    <location>
        <begin position="6"/>
        <end position="24"/>
    </location>
</feature>
<evidence type="ECO:0000256" key="1">
    <source>
        <dbReference type="SAM" id="Phobius"/>
    </source>
</evidence>
<proteinExistence type="predicted"/>
<sequence length="40" mass="3855">MPTAVGATLGGVPSALLLGYALFVRTPARADGRPGVGSGT</sequence>
<gene>
    <name evidence="2" type="ORF">ACFO0N_16860</name>
</gene>
<comment type="caution">
    <text evidence="2">The sequence shown here is derived from an EMBL/GenBank/DDBJ whole genome shotgun (WGS) entry which is preliminary data.</text>
</comment>
<evidence type="ECO:0000313" key="3">
    <source>
        <dbReference type="Proteomes" id="UP001595921"/>
    </source>
</evidence>
<keyword evidence="3" id="KW-1185">Reference proteome</keyword>
<dbReference type="Proteomes" id="UP001595921">
    <property type="component" value="Unassembled WGS sequence"/>
</dbReference>
<evidence type="ECO:0000313" key="2">
    <source>
        <dbReference type="EMBL" id="MFC4359616.1"/>
    </source>
</evidence>
<keyword evidence="1" id="KW-0472">Membrane</keyword>
<dbReference type="AlphaFoldDB" id="A0ABD5PGN9"/>
<keyword evidence="1" id="KW-0812">Transmembrane</keyword>
<organism evidence="2 3">
    <name type="scientific">Halobium salinum</name>
    <dbReference type="NCBI Taxonomy" id="1364940"/>
    <lineage>
        <taxon>Archaea</taxon>
        <taxon>Methanobacteriati</taxon>
        <taxon>Methanobacteriota</taxon>
        <taxon>Stenosarchaea group</taxon>
        <taxon>Halobacteria</taxon>
        <taxon>Halobacteriales</taxon>
        <taxon>Haloferacaceae</taxon>
        <taxon>Halobium</taxon>
    </lineage>
</organism>
<reference evidence="2 3" key="1">
    <citation type="journal article" date="2019" name="Int. J. Syst. Evol. Microbiol.">
        <title>The Global Catalogue of Microorganisms (GCM) 10K type strain sequencing project: providing services to taxonomists for standard genome sequencing and annotation.</title>
        <authorList>
            <consortium name="The Broad Institute Genomics Platform"/>
            <consortium name="The Broad Institute Genome Sequencing Center for Infectious Disease"/>
            <person name="Wu L."/>
            <person name="Ma J."/>
        </authorList>
    </citation>
    <scope>NUCLEOTIDE SEQUENCE [LARGE SCALE GENOMIC DNA]</scope>
    <source>
        <strain evidence="2 3">CGMCC 1.12553</strain>
    </source>
</reference>
<protein>
    <submittedName>
        <fullName evidence="2">Uncharacterized protein</fullName>
    </submittedName>
</protein>